<comment type="caution">
    <text evidence="1">The sequence shown here is derived from an EMBL/GenBank/DDBJ whole genome shotgun (WGS) entry which is preliminary data.</text>
</comment>
<protein>
    <submittedName>
        <fullName evidence="1">Uncharacterized protein</fullName>
    </submittedName>
</protein>
<accession>X1H4Y5</accession>
<proteinExistence type="predicted"/>
<name>X1H4Y5_9ZZZZ</name>
<evidence type="ECO:0000313" key="1">
    <source>
        <dbReference type="EMBL" id="GAH52150.1"/>
    </source>
</evidence>
<feature type="non-terminal residue" evidence="1">
    <location>
        <position position="1"/>
    </location>
</feature>
<sequence length="62" mass="6528">AQNIKNGTIQAIGKGKCNPPNESKIATAIEQKKPQNESIFGVNPHLTSILAGSSTNISKILL</sequence>
<dbReference type="AlphaFoldDB" id="X1H4Y5"/>
<gene>
    <name evidence="1" type="ORF">S03H2_37914</name>
</gene>
<organism evidence="1">
    <name type="scientific">marine sediment metagenome</name>
    <dbReference type="NCBI Taxonomy" id="412755"/>
    <lineage>
        <taxon>unclassified sequences</taxon>
        <taxon>metagenomes</taxon>
        <taxon>ecological metagenomes</taxon>
    </lineage>
</organism>
<dbReference type="EMBL" id="BARU01023354">
    <property type="protein sequence ID" value="GAH52150.1"/>
    <property type="molecule type" value="Genomic_DNA"/>
</dbReference>
<reference evidence="1" key="1">
    <citation type="journal article" date="2014" name="Front. Microbiol.">
        <title>High frequency of phylogenetically diverse reductive dehalogenase-homologous genes in deep subseafloor sedimentary metagenomes.</title>
        <authorList>
            <person name="Kawai M."/>
            <person name="Futagami T."/>
            <person name="Toyoda A."/>
            <person name="Takaki Y."/>
            <person name="Nishi S."/>
            <person name="Hori S."/>
            <person name="Arai W."/>
            <person name="Tsubouchi T."/>
            <person name="Morono Y."/>
            <person name="Uchiyama I."/>
            <person name="Ito T."/>
            <person name="Fujiyama A."/>
            <person name="Inagaki F."/>
            <person name="Takami H."/>
        </authorList>
    </citation>
    <scope>NUCLEOTIDE SEQUENCE</scope>
    <source>
        <strain evidence="1">Expedition CK06-06</strain>
    </source>
</reference>